<accession>A0ABW5ITI4</accession>
<dbReference type="PANTHER" id="PTHR34677">
    <property type="match status" value="1"/>
</dbReference>
<dbReference type="InterPro" id="IPR026341">
    <property type="entry name" value="T9SS_type_B"/>
</dbReference>
<dbReference type="Pfam" id="PF07532">
    <property type="entry name" value="Big_4"/>
    <property type="match status" value="1"/>
</dbReference>
<dbReference type="PANTHER" id="PTHR34677:SF3">
    <property type="entry name" value="BACTERIAL IG-LIKE DOMAIN-CONTAINING PROTEIN"/>
    <property type="match status" value="1"/>
</dbReference>
<dbReference type="EMBL" id="JBHULU010000021">
    <property type="protein sequence ID" value="MFD2515315.1"/>
    <property type="molecule type" value="Genomic_DNA"/>
</dbReference>
<dbReference type="Pfam" id="PF19078">
    <property type="entry name" value="Big_12"/>
    <property type="match status" value="4"/>
</dbReference>
<dbReference type="SUPFAM" id="SSF52266">
    <property type="entry name" value="SGNH hydrolase"/>
    <property type="match status" value="1"/>
</dbReference>
<dbReference type="Pfam" id="PF13585">
    <property type="entry name" value="CHU_C"/>
    <property type="match status" value="1"/>
</dbReference>
<sequence length="1514" mass="160244">MPDFYKHWLLRPFAILIFTVSPFVNFSAPVSIGAPLASLALSAPVVQAKPSLVGAITVSWTSVPGATGYVLEMSQTGAEATFVPLKSFGTSVKSYRHTGLYYNQKVYYRMKAVSGADQSPYSSEVSATTHAQGKVFKIMPLGDSNTEGGSSSVPTTERAAYRAKLEQLLNASVSKGNYDFVGSEQTGSTYMNDVDHAGFGGARNEEIVSLLLNGSYKRWYDNQHMGLTYTAKYLNVFNPDIILLHIGTNDISNDGVDNSQTTVNELEAILNEVDKYEANSGREVTVIVAKIIQSVCKGEDCYKGASATKNDIINIYNSKIETLASGRISAGDRLELVDMGDAGIIYDFVANGGDMVDRLHPAMSGYNKMAPIWFNVLDKLLNVQPQLTDTQAPETSIVSKPAGQSNSNTATFTFSSNEADVTYQVSLNGAPFVPATNPFTTAALTDGTYTMQVRAIDKAGNVDSTPATYNWTIDTKAPAAPVVISPAENALLGSNKPTISGTAESGGIVTVSEGNAIIGTATASANGSWSLIPGTAMTEGEHQITAKATDAAGNNSSSSAARSFKIDTKAPETTILSGPPEVSGNRDAAFSFTSNESGVTYEASLNGAAFNTVTNSYQFTGLEDGAYEVSVRAVDGAGNADASPAKYTWVIDTKAPDAPVVVAVSEDRGPVTNDLITSDNTIRITGTAEPNTTVSLFSGNGKLGDALVNGAGNWVLNYENTALPEGVLSVTAKATDIAGNVSESSEEKIVEIDLTAPTVTVTTNSGDPVNSTFEVTIHVSEEVHGLASADFAVTNGALSELKSTAATSYTALVTPSADGLVSVGLPAGKATDLAGNPNAAAASLEKMYDGTGPDVTIASDAPARVNAPFEVTFSFSEAVTEFTATDVTVSNGTLNNFTVTDATTYKAQITPGADGEVNIGVSADVAYDNASNGNMASNLLQRLYDSQKPDVVLSTSADNPTNAPFPVVIEFSEAVAGLELPDITISNGTASQLAKTAEKAYSVIVTPAVSGEVEVSMAANMVLDLASNGNNASNQLVMDFDAGRPAVTLSADLAAYTNKAFTVSITVSENISGFELTDLALVNAVAEELKQINDREYTVLIKPEAEGQVKVDLPADKVFDAAKNGNTSSNELETIYDVSAPAGYAVGFMQEEINVTNQEQVSFQVSGAEEGATYYYTIRSSNGGDEVEGTGVVNNAAFTVSGLQLTHLTDGTVTVSLYLEDKAGNTGAVVSDMVQKVTRNIVTVSSLADLKVPFKTTFELLNLPKKVLVTYANGEKEDLDINWERGTYNGELPAKYKLKGTLVLAPKSTNTNNMAAGITVEVEPNKAPTALNFSSTTFKPDSKPDEVIGVFSTTDPDDTEFTYTLVSGEGDTHNSLFEVTVDGLYLRSNNGLSGTAEFSIRVRSTDPYQNIIEATFPLQKSLYQGFQRIELVNAFSPDGDGINDSWMVPELRYFNDVVIEVFDRSGARLYHSTNPEEGWNGQGRDGRIVQGSYFYIIQVKEIDLVQKGVVTILK</sequence>
<dbReference type="InterPro" id="IPR011081">
    <property type="entry name" value="Big_4"/>
</dbReference>
<dbReference type="Gene3D" id="2.60.40.10">
    <property type="entry name" value="Immunoglobulins"/>
    <property type="match status" value="6"/>
</dbReference>
<dbReference type="Pfam" id="PF19077">
    <property type="entry name" value="Big_13"/>
    <property type="match status" value="2"/>
</dbReference>
<protein>
    <submittedName>
        <fullName evidence="2">Ig-like domain-containing protein</fullName>
    </submittedName>
</protein>
<feature type="domain" description="Fibronectin type-III" evidence="1">
    <location>
        <begin position="40"/>
        <end position="132"/>
    </location>
</feature>
<dbReference type="Proteomes" id="UP001597544">
    <property type="component" value="Unassembled WGS sequence"/>
</dbReference>
<comment type="caution">
    <text evidence="2">The sequence shown here is derived from an EMBL/GenBank/DDBJ whole genome shotgun (WGS) entry which is preliminary data.</text>
</comment>
<keyword evidence="3" id="KW-1185">Reference proteome</keyword>
<dbReference type="InterPro" id="IPR044016">
    <property type="entry name" value="Big_13"/>
</dbReference>
<gene>
    <name evidence="2" type="ORF">ACFSRY_15690</name>
</gene>
<dbReference type="CDD" id="cd00063">
    <property type="entry name" value="FN3"/>
    <property type="match status" value="1"/>
</dbReference>
<dbReference type="InterPro" id="IPR001087">
    <property type="entry name" value="GDSL"/>
</dbReference>
<dbReference type="Pfam" id="PF00657">
    <property type="entry name" value="Lipase_GDSL"/>
    <property type="match status" value="1"/>
</dbReference>
<dbReference type="PROSITE" id="PS50853">
    <property type="entry name" value="FN3"/>
    <property type="match status" value="1"/>
</dbReference>
<dbReference type="Gene3D" id="3.40.50.1110">
    <property type="entry name" value="SGNH hydrolase"/>
    <property type="match status" value="1"/>
</dbReference>
<dbReference type="InterPro" id="IPR036116">
    <property type="entry name" value="FN3_sf"/>
</dbReference>
<dbReference type="SUPFAM" id="SSF49265">
    <property type="entry name" value="Fibronectin type III"/>
    <property type="match status" value="1"/>
</dbReference>
<dbReference type="NCBIfam" id="NF033510">
    <property type="entry name" value="Ca_tandemer"/>
    <property type="match status" value="2"/>
</dbReference>
<dbReference type="InterPro" id="IPR013783">
    <property type="entry name" value="Ig-like_fold"/>
</dbReference>
<evidence type="ECO:0000313" key="2">
    <source>
        <dbReference type="EMBL" id="MFD2515315.1"/>
    </source>
</evidence>
<dbReference type="NCBIfam" id="TIGR04131">
    <property type="entry name" value="Bac_Flav_CTERM"/>
    <property type="match status" value="1"/>
</dbReference>
<dbReference type="RefSeq" id="WP_377509789.1">
    <property type="nucleotide sequence ID" value="NZ_JBHULU010000021.1"/>
</dbReference>
<organism evidence="2 3">
    <name type="scientific">Pontibacter locisalis</name>
    <dbReference type="NCBI Taxonomy" id="1719035"/>
    <lineage>
        <taxon>Bacteria</taxon>
        <taxon>Pseudomonadati</taxon>
        <taxon>Bacteroidota</taxon>
        <taxon>Cytophagia</taxon>
        <taxon>Cytophagales</taxon>
        <taxon>Hymenobacteraceae</taxon>
        <taxon>Pontibacter</taxon>
    </lineage>
</organism>
<evidence type="ECO:0000259" key="1">
    <source>
        <dbReference type="PROSITE" id="PS50853"/>
    </source>
</evidence>
<dbReference type="InterPro" id="IPR003961">
    <property type="entry name" value="FN3_dom"/>
</dbReference>
<evidence type="ECO:0000313" key="3">
    <source>
        <dbReference type="Proteomes" id="UP001597544"/>
    </source>
</evidence>
<name>A0ABW5ITI4_9BACT</name>
<dbReference type="InterPro" id="IPR044048">
    <property type="entry name" value="Big_12"/>
</dbReference>
<proteinExistence type="predicted"/>
<reference evidence="3" key="1">
    <citation type="journal article" date="2019" name="Int. J. Syst. Evol. Microbiol.">
        <title>The Global Catalogue of Microorganisms (GCM) 10K type strain sequencing project: providing services to taxonomists for standard genome sequencing and annotation.</title>
        <authorList>
            <consortium name="The Broad Institute Genomics Platform"/>
            <consortium name="The Broad Institute Genome Sequencing Center for Infectious Disease"/>
            <person name="Wu L."/>
            <person name="Ma J."/>
        </authorList>
    </citation>
    <scope>NUCLEOTIDE SEQUENCE [LARGE SCALE GENOMIC DNA]</scope>
    <source>
        <strain evidence="3">KCTC 42498</strain>
    </source>
</reference>
<dbReference type="InterPro" id="IPR036514">
    <property type="entry name" value="SGNH_hydro_sf"/>
</dbReference>